<comment type="similarity">
    <text evidence="8">Belongs to the glycosyl hydrolase 16 family.</text>
</comment>
<organism evidence="10">
    <name type="scientific">Arundo donax</name>
    <name type="common">Giant reed</name>
    <name type="synonym">Donax arundinaceus</name>
    <dbReference type="NCBI Taxonomy" id="35708"/>
    <lineage>
        <taxon>Eukaryota</taxon>
        <taxon>Viridiplantae</taxon>
        <taxon>Streptophyta</taxon>
        <taxon>Embryophyta</taxon>
        <taxon>Tracheophyta</taxon>
        <taxon>Spermatophyta</taxon>
        <taxon>Magnoliopsida</taxon>
        <taxon>Liliopsida</taxon>
        <taxon>Poales</taxon>
        <taxon>Poaceae</taxon>
        <taxon>PACMAD clade</taxon>
        <taxon>Arundinoideae</taxon>
        <taxon>Arundineae</taxon>
        <taxon>Arundo</taxon>
    </lineage>
</organism>
<feature type="chain" id="PRO_5005109598" description="Xyloglucan endotransglucosylase/hydrolase" evidence="8">
    <location>
        <begin position="27"/>
        <end position="295"/>
    </location>
</feature>
<dbReference type="GO" id="GO:0042546">
    <property type="term" value="P:cell wall biogenesis"/>
    <property type="evidence" value="ECO:0007669"/>
    <property type="project" value="InterPro"/>
</dbReference>
<evidence type="ECO:0000256" key="6">
    <source>
        <dbReference type="PIRSR" id="PIRSR005604-1"/>
    </source>
</evidence>
<dbReference type="PROSITE" id="PS01034">
    <property type="entry name" value="GH16_1"/>
    <property type="match status" value="1"/>
</dbReference>
<reference evidence="10" key="2">
    <citation type="journal article" date="2015" name="Data Brief">
        <title>Shoot transcriptome of the giant reed, Arundo donax.</title>
        <authorList>
            <person name="Barrero R.A."/>
            <person name="Guerrero F.D."/>
            <person name="Moolhuijzen P."/>
            <person name="Goolsby J.A."/>
            <person name="Tidwell J."/>
            <person name="Bellgard S.E."/>
            <person name="Bellgard M.I."/>
        </authorList>
    </citation>
    <scope>NUCLEOTIDE SEQUENCE</scope>
    <source>
        <tissue evidence="10">Shoot tissue taken approximately 20 cm above the soil surface</tissue>
    </source>
</reference>
<reference evidence="10" key="1">
    <citation type="submission" date="2014-09" db="EMBL/GenBank/DDBJ databases">
        <authorList>
            <person name="Magalhaes I.L.F."/>
            <person name="Oliveira U."/>
            <person name="Santos F.R."/>
            <person name="Vidigal T.H.D.A."/>
            <person name="Brescovit A.D."/>
            <person name="Santos A.J."/>
        </authorList>
    </citation>
    <scope>NUCLEOTIDE SEQUENCE</scope>
    <source>
        <tissue evidence="10">Shoot tissue taken approximately 20 cm above the soil surface</tissue>
    </source>
</reference>
<evidence type="ECO:0000259" key="9">
    <source>
        <dbReference type="PROSITE" id="PS51762"/>
    </source>
</evidence>
<evidence type="ECO:0000256" key="5">
    <source>
        <dbReference type="ARBA" id="ARBA00023295"/>
    </source>
</evidence>
<evidence type="ECO:0000313" key="10">
    <source>
        <dbReference type="EMBL" id="JAD36419.1"/>
    </source>
</evidence>
<comment type="PTM">
    <text evidence="8">Contains at least one intrachain disulfide bond essential for its enzymatic activity.</text>
</comment>
<dbReference type="InterPro" id="IPR044791">
    <property type="entry name" value="Beta-glucanase/XTH"/>
</dbReference>
<feature type="glycosylation site" description="N-linked (GlcNAc...) asparagine" evidence="7">
    <location>
        <position position="115"/>
    </location>
</feature>
<dbReference type="FunFam" id="2.60.120.200:FF:000025">
    <property type="entry name" value="Xyloglucan endotransglucosylase/hydrolase"/>
    <property type="match status" value="1"/>
</dbReference>
<dbReference type="PANTHER" id="PTHR31062">
    <property type="entry name" value="XYLOGLUCAN ENDOTRANSGLUCOSYLASE/HYDROLASE PROTEIN 8-RELATED"/>
    <property type="match status" value="1"/>
</dbReference>
<comment type="subcellular location">
    <subcellularLocation>
        <location evidence="8">Secreted</location>
        <location evidence="8">Cell wall</location>
    </subcellularLocation>
    <subcellularLocation>
        <location evidence="8">Secreted</location>
        <location evidence="8">Extracellular space</location>
        <location evidence="8">Apoplast</location>
    </subcellularLocation>
</comment>
<dbReference type="PROSITE" id="PS51257">
    <property type="entry name" value="PROKAR_LIPOPROTEIN"/>
    <property type="match status" value="1"/>
</dbReference>
<dbReference type="SUPFAM" id="SSF49899">
    <property type="entry name" value="Concanavalin A-like lectins/glucanases"/>
    <property type="match status" value="1"/>
</dbReference>
<sequence>MMRSLDALAVAAVIVACFGACSSASASSSFYEDFDVIWGKDHVRVIDDAGERQLVTLTLDSSSGSGFQSKEQFLFGEFSMDMKLVPGDSAGTVATFYLTSEGDAHDEIDFEFLGNVSGEPYVMHTNVFAQGRGNREKEFYLWFDPTADFHNYTLLWNTYNIIWSVDGVPVRVFRNHESSGVPYLGGQAMRAHGSVWNGESWATRGGRVKTNWTAAPFIASYGGYAASACVVRADGESSSCPPEASAGDAGAWIGRQLGPDGVAWARENYMIYDYCNDHWRFPQGLPAECNLGRLS</sequence>
<keyword evidence="2 8" id="KW-0378">Hydrolase</keyword>
<protein>
    <recommendedName>
        <fullName evidence="8">Xyloglucan endotransglucosylase/hydrolase</fullName>
        <ecNumber evidence="8">2.4.1.207</ecNumber>
    </recommendedName>
</protein>
<evidence type="ECO:0000256" key="8">
    <source>
        <dbReference type="RuleBase" id="RU361120"/>
    </source>
</evidence>
<keyword evidence="8" id="KW-0134">Cell wall</keyword>
<feature type="active site" description="Nucleophile" evidence="6">
    <location>
        <position position="107"/>
    </location>
</feature>
<keyword evidence="8" id="KW-0052">Apoplast</keyword>
<dbReference type="InterPro" id="IPR016455">
    <property type="entry name" value="XTH"/>
</dbReference>
<feature type="domain" description="GH16" evidence="9">
    <location>
        <begin position="24"/>
        <end position="221"/>
    </location>
</feature>
<evidence type="ECO:0000256" key="1">
    <source>
        <dbReference type="ARBA" id="ARBA00022679"/>
    </source>
</evidence>
<feature type="signal peptide" evidence="8">
    <location>
        <begin position="1"/>
        <end position="26"/>
    </location>
</feature>
<dbReference type="InterPro" id="IPR008263">
    <property type="entry name" value="GH16_AS"/>
</dbReference>
<evidence type="ECO:0000256" key="7">
    <source>
        <dbReference type="PIRSR" id="PIRSR005604-2"/>
    </source>
</evidence>
<keyword evidence="3" id="KW-1015">Disulfide bond</keyword>
<dbReference type="EC" id="2.4.1.207" evidence="8"/>
<dbReference type="GO" id="GO:0048046">
    <property type="term" value="C:apoplast"/>
    <property type="evidence" value="ECO:0007669"/>
    <property type="project" value="UniProtKB-SubCell"/>
</dbReference>
<evidence type="ECO:0000256" key="3">
    <source>
        <dbReference type="ARBA" id="ARBA00023157"/>
    </source>
</evidence>
<feature type="active site" description="Proton donor" evidence="6">
    <location>
        <position position="111"/>
    </location>
</feature>
<accession>A0A0A8ZAH8</accession>
<dbReference type="GO" id="GO:0071555">
    <property type="term" value="P:cell wall organization"/>
    <property type="evidence" value="ECO:0007669"/>
    <property type="project" value="UniProtKB-KW"/>
</dbReference>
<dbReference type="GO" id="GO:0010411">
    <property type="term" value="P:xyloglucan metabolic process"/>
    <property type="evidence" value="ECO:0007669"/>
    <property type="project" value="InterPro"/>
</dbReference>
<proteinExistence type="inferred from homology"/>
<dbReference type="EMBL" id="GBRH01261476">
    <property type="protein sequence ID" value="JAD36419.1"/>
    <property type="molecule type" value="Transcribed_RNA"/>
</dbReference>
<keyword evidence="5 8" id="KW-0326">Glycosidase</keyword>
<dbReference type="AlphaFoldDB" id="A0A0A8ZAH8"/>
<dbReference type="InterPro" id="IPR000757">
    <property type="entry name" value="Beta-glucanase-like"/>
</dbReference>
<comment type="function">
    <text evidence="8">Catalyzes xyloglucan endohydrolysis (XEH) and/or endotransglycosylation (XET). Cleaves and religates xyloglucan polymers, an essential constituent of the primary cell wall, and thereby participates in cell wall construction of growing tissues.</text>
</comment>
<dbReference type="Pfam" id="PF06955">
    <property type="entry name" value="XET_C"/>
    <property type="match status" value="1"/>
</dbReference>
<keyword evidence="8" id="KW-0964">Secreted</keyword>
<dbReference type="PROSITE" id="PS51762">
    <property type="entry name" value="GH16_2"/>
    <property type="match status" value="1"/>
</dbReference>
<dbReference type="PIRSF" id="PIRSF005604">
    <property type="entry name" value="XET"/>
    <property type="match status" value="1"/>
</dbReference>
<name>A0A0A8ZAH8_ARUDO</name>
<dbReference type="Gene3D" id="2.60.120.200">
    <property type="match status" value="1"/>
</dbReference>
<dbReference type="InterPro" id="IPR013320">
    <property type="entry name" value="ConA-like_dom_sf"/>
</dbReference>
<dbReference type="Pfam" id="PF00722">
    <property type="entry name" value="Glyco_hydro_16"/>
    <property type="match status" value="1"/>
</dbReference>
<dbReference type="CDD" id="cd02176">
    <property type="entry name" value="GH16_XET"/>
    <property type="match status" value="1"/>
</dbReference>
<keyword evidence="8" id="KW-0961">Cell wall biogenesis/degradation</keyword>
<keyword evidence="1 8" id="KW-0808">Transferase</keyword>
<dbReference type="InterPro" id="IPR010713">
    <property type="entry name" value="XET_C"/>
</dbReference>
<keyword evidence="4" id="KW-0325">Glycoprotein</keyword>
<keyword evidence="8" id="KW-0732">Signal</keyword>
<evidence type="ECO:0000256" key="2">
    <source>
        <dbReference type="ARBA" id="ARBA00022801"/>
    </source>
</evidence>
<dbReference type="GO" id="GO:0004553">
    <property type="term" value="F:hydrolase activity, hydrolyzing O-glycosyl compounds"/>
    <property type="evidence" value="ECO:0007669"/>
    <property type="project" value="InterPro"/>
</dbReference>
<evidence type="ECO:0000256" key="4">
    <source>
        <dbReference type="ARBA" id="ARBA00023180"/>
    </source>
</evidence>
<dbReference type="GO" id="GO:0016762">
    <property type="term" value="F:xyloglucan:xyloglucosyl transferase activity"/>
    <property type="evidence" value="ECO:0007669"/>
    <property type="project" value="UniProtKB-EC"/>
</dbReference>